<dbReference type="InterPro" id="IPR002736">
    <property type="entry name" value="CitG"/>
</dbReference>
<evidence type="ECO:0000313" key="1">
    <source>
        <dbReference type="EMBL" id="AUB59591.1"/>
    </source>
</evidence>
<dbReference type="Proteomes" id="UP000232631">
    <property type="component" value="Chromosome"/>
</dbReference>
<keyword evidence="2" id="KW-1185">Reference proteome</keyword>
<name>A0A2H4VNB5_9EURY</name>
<protein>
    <submittedName>
        <fullName evidence="1">ATP--dephospho-CoA triphosphoribosyl transferase CitG</fullName>
    </submittedName>
</protein>
<reference evidence="1 2" key="1">
    <citation type="submission" date="2016-10" db="EMBL/GenBank/DDBJ databases">
        <title>Comparative genomics between deep and shallow subseafloor isolates.</title>
        <authorList>
            <person name="Ishii S."/>
            <person name="Miller J.R."/>
            <person name="Sutton G."/>
            <person name="Suzuki S."/>
            <person name="Methe B."/>
            <person name="Inagaki F."/>
            <person name="Imachi H."/>
        </authorList>
    </citation>
    <scope>NUCLEOTIDE SEQUENCE [LARGE SCALE GENOMIC DNA]</scope>
    <source>
        <strain evidence="1 2">A8p</strain>
    </source>
</reference>
<dbReference type="RefSeq" id="WP_100908894.1">
    <property type="nucleotide sequence ID" value="NZ_CP017768.1"/>
</dbReference>
<gene>
    <name evidence="1" type="ORF">BK009_02210</name>
</gene>
<dbReference type="KEGG" id="msub:BK009_02210"/>
<dbReference type="Pfam" id="PF01874">
    <property type="entry name" value="CitG"/>
    <property type="match status" value="1"/>
</dbReference>
<organism evidence="1 2">
    <name type="scientific">Methanobacterium subterraneum</name>
    <dbReference type="NCBI Taxonomy" id="59277"/>
    <lineage>
        <taxon>Archaea</taxon>
        <taxon>Methanobacteriati</taxon>
        <taxon>Methanobacteriota</taxon>
        <taxon>Methanomada group</taxon>
        <taxon>Methanobacteria</taxon>
        <taxon>Methanobacteriales</taxon>
        <taxon>Methanobacteriaceae</taxon>
        <taxon>Methanobacterium</taxon>
    </lineage>
</organism>
<keyword evidence="1" id="KW-0808">Transferase</keyword>
<sequence>MNPSYVSKCAQIASVLEVSGHPKPGNVHRTHNFPDMVFEDFLLSGIAIGETMEKAARKGFKYKNKPEKWDKIGLGKMILEAVRETDHWVANNTNLGIVMLLTPISVVAGMFDLENRGKIDIPRTRTEEETKNWDGFKIRSGGLTEKWDGFREIIDELIRLTTSEDAVNLYKAINIADAGGMGEQDDLDVANESSLQKLRDDNVNMFRVLEMSSAWDKLSYELTHKMPVTFELGYPVFQRVKSEKGINEATVQTFLTILSRVPDTLISRKFTDAKAGEVSARAQAILEEGGILTRKGTSIVGKFDQELIKGGLNPGTTADFTASSIMVAYLDGYREYKAKVH</sequence>
<evidence type="ECO:0000313" key="2">
    <source>
        <dbReference type="Proteomes" id="UP000232631"/>
    </source>
</evidence>
<accession>A0A2H4VNB5</accession>
<dbReference type="EMBL" id="CP017768">
    <property type="protein sequence ID" value="AUB59591.1"/>
    <property type="molecule type" value="Genomic_DNA"/>
</dbReference>
<dbReference type="GO" id="GO:0046917">
    <property type="term" value="F:triphosphoribosyl-dephospho-CoA synthase activity"/>
    <property type="evidence" value="ECO:0007669"/>
    <property type="project" value="InterPro"/>
</dbReference>
<dbReference type="PANTHER" id="PTHR42280">
    <property type="entry name" value="CITG FAMILY PROTEIN"/>
    <property type="match status" value="1"/>
</dbReference>
<dbReference type="AlphaFoldDB" id="A0A2H4VNB5"/>
<dbReference type="Gene3D" id="1.10.4200.10">
    <property type="entry name" value="Triphosphoribosyl-dephospho-CoA protein"/>
    <property type="match status" value="1"/>
</dbReference>
<dbReference type="PANTHER" id="PTHR42280:SF1">
    <property type="entry name" value="CITG FAMILY PROTEIN"/>
    <property type="match status" value="1"/>
</dbReference>
<proteinExistence type="predicted"/>
<dbReference type="GO" id="GO:0005524">
    <property type="term" value="F:ATP binding"/>
    <property type="evidence" value="ECO:0007669"/>
    <property type="project" value="InterPro"/>
</dbReference>
<dbReference type="GeneID" id="35125258"/>